<dbReference type="Proteomes" id="UP000231019">
    <property type="component" value="Unassembled WGS sequence"/>
</dbReference>
<reference evidence="1 2" key="1">
    <citation type="submission" date="2017-09" db="EMBL/GenBank/DDBJ databases">
        <title>Depth-based differentiation of microbial function through sediment-hosted aquifers and enrichment of novel symbionts in the deep terrestrial subsurface.</title>
        <authorList>
            <person name="Probst A.J."/>
            <person name="Ladd B."/>
            <person name="Jarett J.K."/>
            <person name="Geller-Mcgrath D.E."/>
            <person name="Sieber C.M."/>
            <person name="Emerson J.B."/>
            <person name="Anantharaman K."/>
            <person name="Thomas B.C."/>
            <person name="Malmstrom R."/>
            <person name="Stieglmeier M."/>
            <person name="Klingl A."/>
            <person name="Woyke T."/>
            <person name="Ryan C.M."/>
            <person name="Banfield J.F."/>
        </authorList>
    </citation>
    <scope>NUCLEOTIDE SEQUENCE [LARGE SCALE GENOMIC DNA]</scope>
    <source>
        <strain evidence="1">CG17_big_fil_post_rev_8_21_14_2_50_48_46</strain>
    </source>
</reference>
<name>A0A2M7G5Q4_9BACT</name>
<sequence>MSESFSQPLDTRPIQLSVAGPLKLEANIQPLDTGDVIVTGYLRVALGEAVDRALGFLPWIVRTQLKAGMIQEKLEGSRFHFKIKNLFSLTTDVSSEGVLLLEKTYHLPLAQPIGHSETASIFKAFARGLARSGLHPFDESPIEQFLRTLKRNNRGELAFLSLFEGKGIHLEDRKTPPVENLLLSELDISQDKSGSLMIEFKALGRLRGY</sequence>
<gene>
    <name evidence="1" type="ORF">COW36_09255</name>
</gene>
<organism evidence="1 2">
    <name type="scientific">bacterium (Candidatus Blackallbacteria) CG17_big_fil_post_rev_8_21_14_2_50_48_46</name>
    <dbReference type="NCBI Taxonomy" id="2014261"/>
    <lineage>
        <taxon>Bacteria</taxon>
        <taxon>Candidatus Blackallbacteria</taxon>
    </lineage>
</organism>
<evidence type="ECO:0000313" key="2">
    <source>
        <dbReference type="Proteomes" id="UP000231019"/>
    </source>
</evidence>
<accession>A0A2M7G5Q4</accession>
<evidence type="ECO:0000313" key="1">
    <source>
        <dbReference type="EMBL" id="PIW17353.1"/>
    </source>
</evidence>
<dbReference type="AlphaFoldDB" id="A0A2M7G5Q4"/>
<protein>
    <submittedName>
        <fullName evidence="1">Uncharacterized protein</fullName>
    </submittedName>
</protein>
<dbReference type="EMBL" id="PFFQ01000024">
    <property type="protein sequence ID" value="PIW17353.1"/>
    <property type="molecule type" value="Genomic_DNA"/>
</dbReference>
<comment type="caution">
    <text evidence="1">The sequence shown here is derived from an EMBL/GenBank/DDBJ whole genome shotgun (WGS) entry which is preliminary data.</text>
</comment>
<proteinExistence type="predicted"/>